<protein>
    <submittedName>
        <fullName evidence="1">Uncharacterized protein</fullName>
    </submittedName>
</protein>
<evidence type="ECO:0000313" key="1">
    <source>
        <dbReference type="EMBL" id="MDW5597657.1"/>
    </source>
</evidence>
<comment type="caution">
    <text evidence="1">The sequence shown here is derived from an EMBL/GenBank/DDBJ whole genome shotgun (WGS) entry which is preliminary data.</text>
</comment>
<evidence type="ECO:0000313" key="2">
    <source>
        <dbReference type="Proteomes" id="UP001284601"/>
    </source>
</evidence>
<gene>
    <name evidence="1" type="ORF">R7226_25120</name>
</gene>
<organism evidence="1 2">
    <name type="scientific">Conexibacter stalactiti</name>
    <dbReference type="NCBI Taxonomy" id="1940611"/>
    <lineage>
        <taxon>Bacteria</taxon>
        <taxon>Bacillati</taxon>
        <taxon>Actinomycetota</taxon>
        <taxon>Thermoleophilia</taxon>
        <taxon>Solirubrobacterales</taxon>
        <taxon>Conexibacteraceae</taxon>
        <taxon>Conexibacter</taxon>
    </lineage>
</organism>
<accession>A0ABU4HWF3</accession>
<dbReference type="EMBL" id="JAWSTH010000097">
    <property type="protein sequence ID" value="MDW5597657.1"/>
    <property type="molecule type" value="Genomic_DNA"/>
</dbReference>
<reference evidence="1 2" key="2">
    <citation type="submission" date="2023-10" db="EMBL/GenBank/DDBJ databases">
        <authorList>
            <person name="Han X.F."/>
        </authorList>
    </citation>
    <scope>NUCLEOTIDE SEQUENCE [LARGE SCALE GENOMIC DNA]</scope>
    <source>
        <strain evidence="1 2">KCTC 39840</strain>
    </source>
</reference>
<sequence>MIEIPHLSLPLRLTHDGFATVEQDSAQHVAECVEAAARTELGWRIEAPEFGVPSFVMAAGGVDVEELREALVTSEPRAEIVAELIEELDELRAESIRILIEEEY</sequence>
<proteinExistence type="predicted"/>
<dbReference type="Proteomes" id="UP001284601">
    <property type="component" value="Unassembled WGS sequence"/>
</dbReference>
<reference evidence="2" key="1">
    <citation type="submission" date="2023-07" db="EMBL/GenBank/DDBJ databases">
        <title>Conexibacter stalactiti sp. nov., isolated from stalactites in a lava cave and emended description of the genus Conexibacter.</title>
        <authorList>
            <person name="Lee S.D."/>
        </authorList>
    </citation>
    <scope>NUCLEOTIDE SEQUENCE [LARGE SCALE GENOMIC DNA]</scope>
    <source>
        <strain evidence="2">KCTC 39840</strain>
    </source>
</reference>
<keyword evidence="2" id="KW-1185">Reference proteome</keyword>
<dbReference type="RefSeq" id="WP_318600123.1">
    <property type="nucleotide sequence ID" value="NZ_JAWSTH010000097.1"/>
</dbReference>
<name>A0ABU4HWF3_9ACTN</name>